<evidence type="ECO:0000313" key="2">
    <source>
        <dbReference type="EMBL" id="ATA84948.1"/>
    </source>
</evidence>
<dbReference type="AlphaFoldDB" id="A0AAX2IG54"/>
<dbReference type="KEGG" id="cspu:CGC55_10765"/>
<dbReference type="RefSeq" id="WP_002678535.1">
    <property type="nucleotide sequence ID" value="NZ_CAUQLI010000011.1"/>
</dbReference>
<evidence type="ECO:0000256" key="1">
    <source>
        <dbReference type="SAM" id="SignalP"/>
    </source>
</evidence>
<dbReference type="EMBL" id="CP022385">
    <property type="protein sequence ID" value="ATA84948.1"/>
    <property type="molecule type" value="Genomic_DNA"/>
</dbReference>
<proteinExistence type="predicted"/>
<keyword evidence="4" id="KW-1185">Reference proteome</keyword>
<reference evidence="3 5" key="3">
    <citation type="submission" date="2018-06" db="EMBL/GenBank/DDBJ databases">
        <authorList>
            <consortium name="Pathogen Informatics"/>
            <person name="Doyle S."/>
        </authorList>
    </citation>
    <scope>NUCLEOTIDE SEQUENCE [LARGE SCALE GENOMIC DNA]</scope>
    <source>
        <strain evidence="3 5">NCTC11653</strain>
    </source>
</reference>
<evidence type="ECO:0000313" key="5">
    <source>
        <dbReference type="Proteomes" id="UP000249902"/>
    </source>
</evidence>
<organism evidence="3 5">
    <name type="scientific">Capnocytophaga sputigena</name>
    <dbReference type="NCBI Taxonomy" id="1019"/>
    <lineage>
        <taxon>Bacteria</taxon>
        <taxon>Pseudomonadati</taxon>
        <taxon>Bacteroidota</taxon>
        <taxon>Flavobacteriia</taxon>
        <taxon>Flavobacteriales</taxon>
        <taxon>Flavobacteriaceae</taxon>
        <taxon>Capnocytophaga</taxon>
    </lineage>
</organism>
<evidence type="ECO:0008006" key="6">
    <source>
        <dbReference type="Google" id="ProtNLM"/>
    </source>
</evidence>
<protein>
    <recommendedName>
        <fullName evidence="6">Outer membrane protein beta-barrel domain-containing protein</fullName>
    </recommendedName>
</protein>
<dbReference type="Proteomes" id="UP000249902">
    <property type="component" value="Unassembled WGS sequence"/>
</dbReference>
<feature type="signal peptide" evidence="1">
    <location>
        <begin position="1"/>
        <end position="18"/>
    </location>
</feature>
<keyword evidence="1" id="KW-0732">Signal</keyword>
<gene>
    <name evidence="2" type="ORF">CGC55_10765</name>
    <name evidence="3" type="ORF">NCTC11653_02168</name>
</gene>
<accession>A0AAX2IG54</accession>
<dbReference type="GeneID" id="78162146"/>
<feature type="chain" id="PRO_5043881069" description="Outer membrane protein beta-barrel domain-containing protein" evidence="1">
    <location>
        <begin position="19"/>
        <end position="196"/>
    </location>
</feature>
<sequence length="196" mass="22830">MKKNLFFIFIIISSIALAQESNALFTSTDSLTTSPTTCKHQIGIGLSKFVNAAFPSDSNAFLLEYRYQKTPTVAYRIGGDYRAESSKDSSYEIALKIGIDRLLKNYNKWQFYYGIDLWGRYLHYGERKQHYTNIAINPFLGILFRFSKNFSVATEPGFFVKYNIRRDRRSFDPEAQAEWFESRLAKIGFIQLNFHF</sequence>
<reference evidence="4" key="2">
    <citation type="submission" date="2017-06" db="EMBL/GenBank/DDBJ databases">
        <title>Capnocytophaga spp. assemblies.</title>
        <authorList>
            <person name="Gulvik C.A."/>
        </authorList>
    </citation>
    <scope>NUCLEOTIDE SEQUENCE [LARGE SCALE GENOMIC DNA]</scope>
    <source>
        <strain evidence="4">KC1668</strain>
    </source>
</reference>
<evidence type="ECO:0000313" key="3">
    <source>
        <dbReference type="EMBL" id="SQA76244.1"/>
    </source>
</evidence>
<name>A0AAX2IG54_CAPSP</name>
<reference evidence="2" key="1">
    <citation type="journal article" date="2017" name="Genome Announc.">
        <title>Twelve Complete Reference Genomes of Clinical Isolates in the Capnocytophaga Genus.</title>
        <authorList>
            <person name="Villarma A."/>
            <person name="Gulvik C.A."/>
            <person name="Rowe L.A."/>
            <person name="Sheth M."/>
            <person name="Juieng P."/>
            <person name="Nicholson A.C."/>
            <person name="Loparev V.N."/>
            <person name="McQuiston J.R."/>
        </authorList>
    </citation>
    <scope>NUCLEOTIDE SEQUENCE</scope>
    <source>
        <strain evidence="2">KC1668</strain>
    </source>
</reference>
<evidence type="ECO:0000313" key="4">
    <source>
        <dbReference type="Proteomes" id="UP000217301"/>
    </source>
</evidence>
<dbReference type="Proteomes" id="UP000217301">
    <property type="component" value="Chromosome"/>
</dbReference>
<dbReference type="EMBL" id="UAVP01000009">
    <property type="protein sequence ID" value="SQA76244.1"/>
    <property type="molecule type" value="Genomic_DNA"/>
</dbReference>